<sequence length="76" mass="8479">MSARSGRRQLPSTAQQTATAGPRTDTPRRGPDPRRDDRRDAHPHRPRAGRRRHPHPTDPAQTAAGIRTPATPYPYP</sequence>
<dbReference type="EMBL" id="BAABDE010000022">
    <property type="protein sequence ID" value="GAA3813958.1"/>
    <property type="molecule type" value="Genomic_DNA"/>
</dbReference>
<evidence type="ECO:0000313" key="2">
    <source>
        <dbReference type="EMBL" id="GAA3813958.1"/>
    </source>
</evidence>
<feature type="compositionally biased region" description="Basic and acidic residues" evidence="1">
    <location>
        <begin position="25"/>
        <end position="40"/>
    </location>
</feature>
<feature type="region of interest" description="Disordered" evidence="1">
    <location>
        <begin position="1"/>
        <end position="76"/>
    </location>
</feature>
<reference evidence="3" key="1">
    <citation type="journal article" date="2019" name="Int. J. Syst. Evol. Microbiol.">
        <title>The Global Catalogue of Microorganisms (GCM) 10K type strain sequencing project: providing services to taxonomists for standard genome sequencing and annotation.</title>
        <authorList>
            <consortium name="The Broad Institute Genomics Platform"/>
            <consortium name="The Broad Institute Genome Sequencing Center for Infectious Disease"/>
            <person name="Wu L."/>
            <person name="Ma J."/>
        </authorList>
    </citation>
    <scope>NUCLEOTIDE SEQUENCE [LARGE SCALE GENOMIC DNA]</scope>
    <source>
        <strain evidence="3">JCM 17138</strain>
    </source>
</reference>
<comment type="caution">
    <text evidence="2">The sequence shown here is derived from an EMBL/GenBank/DDBJ whole genome shotgun (WGS) entry which is preliminary data.</text>
</comment>
<name>A0ABP7IAZ5_9ACTN</name>
<dbReference type="Proteomes" id="UP001501009">
    <property type="component" value="Unassembled WGS sequence"/>
</dbReference>
<protein>
    <submittedName>
        <fullName evidence="2">Uncharacterized protein</fullName>
    </submittedName>
</protein>
<organism evidence="2 3">
    <name type="scientific">Streptomyces coacervatus</name>
    <dbReference type="NCBI Taxonomy" id="647381"/>
    <lineage>
        <taxon>Bacteria</taxon>
        <taxon>Bacillati</taxon>
        <taxon>Actinomycetota</taxon>
        <taxon>Actinomycetes</taxon>
        <taxon>Kitasatosporales</taxon>
        <taxon>Streptomycetaceae</taxon>
        <taxon>Streptomyces</taxon>
    </lineage>
</organism>
<proteinExistence type="predicted"/>
<feature type="compositionally biased region" description="Basic residues" evidence="1">
    <location>
        <begin position="41"/>
        <end position="54"/>
    </location>
</feature>
<evidence type="ECO:0000256" key="1">
    <source>
        <dbReference type="SAM" id="MobiDB-lite"/>
    </source>
</evidence>
<keyword evidence="3" id="KW-1185">Reference proteome</keyword>
<evidence type="ECO:0000313" key="3">
    <source>
        <dbReference type="Proteomes" id="UP001501009"/>
    </source>
</evidence>
<gene>
    <name evidence="2" type="ORF">GCM10022403_054470</name>
</gene>
<accession>A0ABP7IAZ5</accession>